<sequence length="131" mass="15133">MERPDNMGDRNDQSNSNGNRSIQFSSTGNQRNLLGPSWTEKVRYGRDADVLGSRRGKCSTHSESFSDVIQRSTQSTYRMGITRIQDHQSIVKNKKRRNHNIYYPVVCAHHNDDNKDQFYEKPSNSLLCPRV</sequence>
<gene>
    <name evidence="2" type="ORF">SMRZ_LOCUS130</name>
</gene>
<feature type="region of interest" description="Disordered" evidence="1">
    <location>
        <begin position="1"/>
        <end position="38"/>
    </location>
</feature>
<protein>
    <submittedName>
        <fullName evidence="2">Uncharacterized protein</fullName>
    </submittedName>
</protein>
<organism evidence="2 3">
    <name type="scientific">Schistosoma margrebowiei</name>
    <dbReference type="NCBI Taxonomy" id="48269"/>
    <lineage>
        <taxon>Eukaryota</taxon>
        <taxon>Metazoa</taxon>
        <taxon>Spiralia</taxon>
        <taxon>Lophotrochozoa</taxon>
        <taxon>Platyhelminthes</taxon>
        <taxon>Trematoda</taxon>
        <taxon>Digenea</taxon>
        <taxon>Strigeidida</taxon>
        <taxon>Schistosomatoidea</taxon>
        <taxon>Schistosomatidae</taxon>
        <taxon>Schistosoma</taxon>
    </lineage>
</organism>
<accession>A0A183L8K5</accession>
<reference evidence="2 3" key="1">
    <citation type="submission" date="2018-11" db="EMBL/GenBank/DDBJ databases">
        <authorList>
            <consortium name="Pathogen Informatics"/>
        </authorList>
    </citation>
    <scope>NUCLEOTIDE SEQUENCE [LARGE SCALE GENOMIC DNA]</scope>
    <source>
        <strain evidence="2 3">Zambia</strain>
    </source>
</reference>
<evidence type="ECO:0000313" key="3">
    <source>
        <dbReference type="Proteomes" id="UP000277204"/>
    </source>
</evidence>
<dbReference type="AlphaFoldDB" id="A0A183L8K5"/>
<name>A0A183L8K5_9TREM</name>
<proteinExistence type="predicted"/>
<dbReference type="EMBL" id="UZAI01000021">
    <property type="protein sequence ID" value="VDO35932.1"/>
    <property type="molecule type" value="Genomic_DNA"/>
</dbReference>
<evidence type="ECO:0000313" key="2">
    <source>
        <dbReference type="EMBL" id="VDO35932.1"/>
    </source>
</evidence>
<feature type="compositionally biased region" description="Basic and acidic residues" evidence="1">
    <location>
        <begin position="1"/>
        <end position="12"/>
    </location>
</feature>
<feature type="non-terminal residue" evidence="2">
    <location>
        <position position="131"/>
    </location>
</feature>
<feature type="compositionally biased region" description="Polar residues" evidence="1">
    <location>
        <begin position="13"/>
        <end position="32"/>
    </location>
</feature>
<dbReference type="Proteomes" id="UP000277204">
    <property type="component" value="Unassembled WGS sequence"/>
</dbReference>
<keyword evidence="3" id="KW-1185">Reference proteome</keyword>
<evidence type="ECO:0000256" key="1">
    <source>
        <dbReference type="SAM" id="MobiDB-lite"/>
    </source>
</evidence>